<evidence type="ECO:0000259" key="10">
    <source>
        <dbReference type="Pfam" id="PF00535"/>
    </source>
</evidence>
<dbReference type="SMR" id="P73987"/>
<dbReference type="InterPro" id="IPR029044">
    <property type="entry name" value="Nucleotide-diphossugar_trans"/>
</dbReference>
<keyword evidence="5" id="KW-0460">Magnesium</keyword>
<sequence>MPLVSLIIRCYNEEKHIGRLLSGVMQQQGIDYEIIIVDSGSTDATVSIAQRYPIQLISIDPQNFSFGRSLNLGCQQASGEYLVFASAHVYPVYQDWLKQLIAPLQTNPQIALSYGKQRGNNQTQFSEHQIFAQWFPDQAQIPQTTPFCNNANAAIRRDLWQKYPYNEDLTGLEDLDWAKRLMQAGYQIAYVPDAEIIHVHQETPQRVRNRYRREAIALKQIFPEQTFSLGDFVRLTVSNTLSDYYYAWQSQQLMTQLWAIPQFRLMQFWGTYQGYHQNNSLNQQLRQTFYYPRPINTITPNVPSKDALKINYAQSDTQLVPDPSPPSPHQ</sequence>
<comment type="cofactor">
    <cofactor evidence="1">
        <name>Mg(2+)</name>
        <dbReference type="ChEBI" id="CHEBI:18420"/>
    </cofactor>
</comment>
<dbReference type="GO" id="GO:0016757">
    <property type="term" value="F:glycosyltransferase activity"/>
    <property type="evidence" value="ECO:0007669"/>
    <property type="project" value="UniProtKB-KW"/>
</dbReference>
<dbReference type="KEGG" id="syn:slr2120"/>
<evidence type="ECO:0000313" key="11">
    <source>
        <dbReference type="EMBL" id="BAA18057.1"/>
    </source>
</evidence>
<dbReference type="InterPro" id="IPR001173">
    <property type="entry name" value="Glyco_trans_2-like"/>
</dbReference>
<dbReference type="STRING" id="1148.gene:10498928"/>
<dbReference type="eggNOG" id="COG1216">
    <property type="taxonomic scope" value="Bacteria"/>
</dbReference>
<comment type="catalytic activity">
    <reaction evidence="8">
        <text>(2R)-3-phosphoglycerate + UDP-alpha-D-glucose = (2R)-2-O-(alpha-D-glucopyranosyl)-3-phospho-glycerate + UDP + H(+)</text>
        <dbReference type="Rhea" id="RHEA:31319"/>
        <dbReference type="ChEBI" id="CHEBI:15378"/>
        <dbReference type="ChEBI" id="CHEBI:58223"/>
        <dbReference type="ChEBI" id="CHEBI:58272"/>
        <dbReference type="ChEBI" id="CHEBI:58885"/>
        <dbReference type="ChEBI" id="CHEBI:62600"/>
        <dbReference type="EC" id="2.4.1.266"/>
    </reaction>
    <physiologicalReaction direction="left-to-right" evidence="8">
        <dbReference type="Rhea" id="RHEA:31320"/>
    </physiologicalReaction>
</comment>
<protein>
    <recommendedName>
        <fullName evidence="7">Glucosyl-3-phosphoglycerate synthase</fullName>
        <ecNumber evidence="6">2.4.1.266</ecNumber>
    </recommendedName>
</protein>
<evidence type="ECO:0000256" key="4">
    <source>
        <dbReference type="ARBA" id="ARBA00022679"/>
    </source>
</evidence>
<evidence type="ECO:0000313" key="12">
    <source>
        <dbReference type="Proteomes" id="UP000001425"/>
    </source>
</evidence>
<dbReference type="Proteomes" id="UP000001425">
    <property type="component" value="Chromosome"/>
</dbReference>
<evidence type="ECO:0000256" key="6">
    <source>
        <dbReference type="ARBA" id="ARBA00039022"/>
    </source>
</evidence>
<dbReference type="InterPro" id="IPR050256">
    <property type="entry name" value="Glycosyltransferase_2"/>
</dbReference>
<dbReference type="EMBL" id="BA000022">
    <property type="protein sequence ID" value="BAA18057.1"/>
    <property type="molecule type" value="Genomic_DNA"/>
</dbReference>
<dbReference type="PIR" id="S75496">
    <property type="entry name" value="S75496"/>
</dbReference>
<dbReference type="SUPFAM" id="SSF53448">
    <property type="entry name" value="Nucleotide-diphospho-sugar transferases"/>
    <property type="match status" value="1"/>
</dbReference>
<dbReference type="PhylomeDB" id="P73987"/>
<dbReference type="PANTHER" id="PTHR48090">
    <property type="entry name" value="UNDECAPRENYL-PHOSPHATE 4-DEOXY-4-FORMAMIDO-L-ARABINOSE TRANSFERASE-RELATED"/>
    <property type="match status" value="1"/>
</dbReference>
<keyword evidence="12" id="KW-1185">Reference proteome</keyword>
<feature type="domain" description="Glycosyltransferase 2-like" evidence="10">
    <location>
        <begin position="5"/>
        <end position="160"/>
    </location>
</feature>
<dbReference type="InParanoid" id="P73987"/>
<dbReference type="IntAct" id="P73987">
    <property type="interactions" value="1"/>
</dbReference>
<accession>P73987</accession>
<evidence type="ECO:0000256" key="8">
    <source>
        <dbReference type="ARBA" id="ARBA00048689"/>
    </source>
</evidence>
<evidence type="ECO:0000256" key="2">
    <source>
        <dbReference type="ARBA" id="ARBA00006739"/>
    </source>
</evidence>
<proteinExistence type="inferred from homology"/>
<dbReference type="CAZy" id="GT2">
    <property type="family name" value="Glycosyltransferase Family 2"/>
</dbReference>
<dbReference type="Gene3D" id="3.90.550.10">
    <property type="entry name" value="Spore Coat Polysaccharide Biosynthesis Protein SpsA, Chain A"/>
    <property type="match status" value="1"/>
</dbReference>
<keyword evidence="3" id="KW-0328">Glycosyltransferase</keyword>
<evidence type="ECO:0000256" key="7">
    <source>
        <dbReference type="ARBA" id="ARBA00040894"/>
    </source>
</evidence>
<evidence type="ECO:0000256" key="3">
    <source>
        <dbReference type="ARBA" id="ARBA00022676"/>
    </source>
</evidence>
<gene>
    <name evidence="11" type="ordered locus">slr2120</name>
</gene>
<reference evidence="11 12" key="2">
    <citation type="journal article" date="1996" name="DNA Res.">
        <title>Sequence analysis of the genome of the unicellular cyanobacterium Synechocystis sp. strain PCC6803. II. Sequence determination of the entire genome and assignment of potential protein-coding regions.</title>
        <authorList>
            <person name="Kaneko T."/>
            <person name="Sato S."/>
            <person name="Kotani H."/>
            <person name="Tanaka A."/>
            <person name="Asamizu E."/>
            <person name="Nakamura Y."/>
            <person name="Miyajima N."/>
            <person name="Hirosawa M."/>
            <person name="Sugiura M."/>
            <person name="Sasamoto S."/>
            <person name="Kimura T."/>
            <person name="Hosouchi T."/>
            <person name="Matsuno A."/>
            <person name="Muraki A."/>
            <person name="Nakazaki N."/>
            <person name="Naruo K."/>
            <person name="Okumura S."/>
            <person name="Shimpo S."/>
            <person name="Takeuchi C."/>
            <person name="Wada T."/>
            <person name="Watanabe A."/>
            <person name="Yamada M."/>
            <person name="Yasuda M."/>
            <person name="Tabata S."/>
        </authorList>
    </citation>
    <scope>NUCLEOTIDE SEQUENCE [LARGE SCALE GENOMIC DNA]</scope>
    <source>
        <strain evidence="12">ATCC 27184 / PCC 6803 / Kazusa</strain>
    </source>
</reference>
<dbReference type="FunCoup" id="P73987">
    <property type="interactions" value="13"/>
</dbReference>
<reference evidence="11 12" key="1">
    <citation type="journal article" date="1995" name="DNA Res.">
        <title>Sequence analysis of the genome of the unicellular cyanobacterium Synechocystis sp. strain PCC6803. I. Sequence features in the 1 Mb region from map positions 64% to 92% of the genome.</title>
        <authorList>
            <person name="Kaneko T."/>
            <person name="Tanaka A."/>
            <person name="Sato S."/>
            <person name="Kotani H."/>
            <person name="Sazuka T."/>
            <person name="Miyajima N."/>
            <person name="Sugiura M."/>
            <person name="Tabata S."/>
        </authorList>
    </citation>
    <scope>NUCLEOTIDE SEQUENCE [LARGE SCALE GENOMIC DNA]</scope>
    <source>
        <strain evidence="12">ATCC 27184 / PCC 6803 / Kazusa</strain>
    </source>
</reference>
<evidence type="ECO:0000256" key="1">
    <source>
        <dbReference type="ARBA" id="ARBA00001946"/>
    </source>
</evidence>
<evidence type="ECO:0000256" key="9">
    <source>
        <dbReference type="ARBA" id="ARBA00048997"/>
    </source>
</evidence>
<dbReference type="Pfam" id="PF00535">
    <property type="entry name" value="Glycos_transf_2"/>
    <property type="match status" value="1"/>
</dbReference>
<dbReference type="EnsemblBacteria" id="BAA18057">
    <property type="protein sequence ID" value="BAA18057"/>
    <property type="gene ID" value="BAA18057"/>
</dbReference>
<dbReference type="EC" id="2.4.1.266" evidence="6"/>
<dbReference type="PaxDb" id="1148-1653141"/>
<evidence type="ECO:0000256" key="5">
    <source>
        <dbReference type="ARBA" id="ARBA00022842"/>
    </source>
</evidence>
<dbReference type="PANTHER" id="PTHR48090:SF10">
    <property type="entry name" value="GLUCOSYL-3-PHOSPHOGLYCERATE SYNTHASE"/>
    <property type="match status" value="1"/>
</dbReference>
<dbReference type="AlphaFoldDB" id="P73987"/>
<comment type="catalytic activity">
    <reaction evidence="9">
        <text>an NDP-alpha-D-glucose + (2R)-3-phosphoglycerate = (2R)-2-O-(alpha-D-glucopyranosyl)-3-phospho-glycerate + a ribonucleoside 5'-diphosphate + H(+)</text>
        <dbReference type="Rhea" id="RHEA:47244"/>
        <dbReference type="ChEBI" id="CHEBI:15378"/>
        <dbReference type="ChEBI" id="CHEBI:57930"/>
        <dbReference type="ChEBI" id="CHEBI:58272"/>
        <dbReference type="ChEBI" id="CHEBI:62600"/>
        <dbReference type="ChEBI" id="CHEBI:76533"/>
        <dbReference type="EC" id="2.4.1.266"/>
    </reaction>
    <physiologicalReaction direction="left-to-right" evidence="9">
        <dbReference type="Rhea" id="RHEA:47245"/>
    </physiologicalReaction>
</comment>
<comment type="similarity">
    <text evidence="2">Belongs to the glycosyltransferase 2 family.</text>
</comment>
<organism evidence="11 12">
    <name type="scientific">Synechocystis sp. (strain ATCC 27184 / PCC 6803 / Kazusa)</name>
    <dbReference type="NCBI Taxonomy" id="1111708"/>
    <lineage>
        <taxon>Bacteria</taxon>
        <taxon>Bacillati</taxon>
        <taxon>Cyanobacteriota</taxon>
        <taxon>Cyanophyceae</taxon>
        <taxon>Synechococcales</taxon>
        <taxon>Merismopediaceae</taxon>
        <taxon>Synechocystis</taxon>
    </lineage>
</organism>
<name>P73987_SYNY3</name>
<keyword evidence="4" id="KW-0808">Transferase</keyword>